<evidence type="ECO:0000256" key="2">
    <source>
        <dbReference type="ARBA" id="ARBA00008072"/>
    </source>
</evidence>
<dbReference type="InterPro" id="IPR045306">
    <property type="entry name" value="SDH-like"/>
</dbReference>
<dbReference type="InterPro" id="IPR011032">
    <property type="entry name" value="GroES-like_sf"/>
</dbReference>
<evidence type="ECO:0000313" key="8">
    <source>
        <dbReference type="EMBL" id="MBC5724267.1"/>
    </source>
</evidence>
<sequence>MQNQAMVMTDVRKFELCNVSMPEVGTDELGIAVKSVGICGSDMHFYEGKAFSIFPNSLPFVLGHEAAGVVYQVGENVKDFQVGDRVAIEPGVPCGKCAFCESGRYNLCPDVVFLATPPVEGALKRYIKYPAFKTYRLPDNLSMTEGALLEPLSVGIHAAQRSGVTIGKTVAILGGGCIGLCTLLAAKAWGASRIIVCDLFDSHLNKALALGATDTVNSGTQNTVEQIMKLTGGAGVDIVFETAGSPVTAAQTSHIVGRGGTIVMVGNIMPDVPFSFRNLYKKEAEVRAVFRYCNTYPIALQAVASGRIDVKRIVSASYPFEQAQQAFDHAVDDKVNCVKAVITME</sequence>
<proteinExistence type="inferred from homology"/>
<dbReference type="InterPro" id="IPR029752">
    <property type="entry name" value="D-isomer_DH_CS1"/>
</dbReference>
<comment type="similarity">
    <text evidence="2 6">Belongs to the zinc-containing alcohol dehydrogenase family.</text>
</comment>
<keyword evidence="4 6" id="KW-0862">Zinc</keyword>
<comment type="cofactor">
    <cofactor evidence="1 6">
        <name>Zn(2+)</name>
        <dbReference type="ChEBI" id="CHEBI:29105"/>
    </cofactor>
</comment>
<dbReference type="Gene3D" id="3.40.50.720">
    <property type="entry name" value="NAD(P)-binding Rossmann-like Domain"/>
    <property type="match status" value="1"/>
</dbReference>
<keyword evidence="9" id="KW-1185">Reference proteome</keyword>
<keyword evidence="3 6" id="KW-0479">Metal-binding</keyword>
<organism evidence="8 9">
    <name type="scientific">Agathobaculum faecis</name>
    <dbReference type="NCBI Taxonomy" id="2763013"/>
    <lineage>
        <taxon>Bacteria</taxon>
        <taxon>Bacillati</taxon>
        <taxon>Bacillota</taxon>
        <taxon>Clostridia</taxon>
        <taxon>Eubacteriales</taxon>
        <taxon>Butyricicoccaceae</taxon>
        <taxon>Agathobaculum</taxon>
    </lineage>
</organism>
<dbReference type="SUPFAM" id="SSF51735">
    <property type="entry name" value="NAD(P)-binding Rossmann-fold domains"/>
    <property type="match status" value="1"/>
</dbReference>
<evidence type="ECO:0000256" key="1">
    <source>
        <dbReference type="ARBA" id="ARBA00001947"/>
    </source>
</evidence>
<dbReference type="PROSITE" id="PS00059">
    <property type="entry name" value="ADH_ZINC"/>
    <property type="match status" value="1"/>
</dbReference>
<evidence type="ECO:0000256" key="4">
    <source>
        <dbReference type="ARBA" id="ARBA00022833"/>
    </source>
</evidence>
<dbReference type="AlphaFoldDB" id="A0A923LUM1"/>
<dbReference type="SMART" id="SM00829">
    <property type="entry name" value="PKS_ER"/>
    <property type="match status" value="1"/>
</dbReference>
<dbReference type="GO" id="GO:0008270">
    <property type="term" value="F:zinc ion binding"/>
    <property type="evidence" value="ECO:0007669"/>
    <property type="project" value="InterPro"/>
</dbReference>
<name>A0A923LUM1_9FIRM</name>
<reference evidence="8" key="1">
    <citation type="submission" date="2020-08" db="EMBL/GenBank/DDBJ databases">
        <title>Genome public.</title>
        <authorList>
            <person name="Liu C."/>
            <person name="Sun Q."/>
        </authorList>
    </citation>
    <scope>NUCLEOTIDE SEQUENCE</scope>
    <source>
        <strain evidence="8">NSJ-28</strain>
    </source>
</reference>
<evidence type="ECO:0000259" key="7">
    <source>
        <dbReference type="SMART" id="SM00829"/>
    </source>
</evidence>
<evidence type="ECO:0000256" key="5">
    <source>
        <dbReference type="ARBA" id="ARBA00023002"/>
    </source>
</evidence>
<dbReference type="PANTHER" id="PTHR43161">
    <property type="entry name" value="SORBITOL DEHYDROGENASE"/>
    <property type="match status" value="1"/>
</dbReference>
<dbReference type="RefSeq" id="WP_054326655.1">
    <property type="nucleotide sequence ID" value="NZ_JACOPL010000002.1"/>
</dbReference>
<feature type="domain" description="Enoyl reductase (ER)" evidence="7">
    <location>
        <begin position="9"/>
        <end position="342"/>
    </location>
</feature>
<dbReference type="PANTHER" id="PTHR43161:SF9">
    <property type="entry name" value="SORBITOL DEHYDROGENASE"/>
    <property type="match status" value="1"/>
</dbReference>
<evidence type="ECO:0000313" key="9">
    <source>
        <dbReference type="Proteomes" id="UP000606499"/>
    </source>
</evidence>
<gene>
    <name evidence="8" type="ORF">H8S45_02125</name>
</gene>
<dbReference type="InterPro" id="IPR036291">
    <property type="entry name" value="NAD(P)-bd_dom_sf"/>
</dbReference>
<dbReference type="Gene3D" id="3.90.180.10">
    <property type="entry name" value="Medium-chain alcohol dehydrogenases, catalytic domain"/>
    <property type="match status" value="1"/>
</dbReference>
<protein>
    <submittedName>
        <fullName evidence="8">NAD(P)-dependent alcohol dehydrogenase</fullName>
    </submittedName>
</protein>
<dbReference type="InterPro" id="IPR013149">
    <property type="entry name" value="ADH-like_C"/>
</dbReference>
<dbReference type="CDD" id="cd05285">
    <property type="entry name" value="sorbitol_DH"/>
    <property type="match status" value="1"/>
</dbReference>
<comment type="caution">
    <text evidence="8">The sequence shown here is derived from an EMBL/GenBank/DDBJ whole genome shotgun (WGS) entry which is preliminary data.</text>
</comment>
<evidence type="ECO:0000256" key="6">
    <source>
        <dbReference type="RuleBase" id="RU361277"/>
    </source>
</evidence>
<dbReference type="InterPro" id="IPR002328">
    <property type="entry name" value="ADH_Zn_CS"/>
</dbReference>
<dbReference type="Pfam" id="PF08240">
    <property type="entry name" value="ADH_N"/>
    <property type="match status" value="1"/>
</dbReference>
<dbReference type="GO" id="GO:0016616">
    <property type="term" value="F:oxidoreductase activity, acting on the CH-OH group of donors, NAD or NADP as acceptor"/>
    <property type="evidence" value="ECO:0007669"/>
    <property type="project" value="InterPro"/>
</dbReference>
<dbReference type="Pfam" id="PF00107">
    <property type="entry name" value="ADH_zinc_N"/>
    <property type="match status" value="1"/>
</dbReference>
<dbReference type="Proteomes" id="UP000606499">
    <property type="component" value="Unassembled WGS sequence"/>
</dbReference>
<keyword evidence="5" id="KW-0560">Oxidoreductase</keyword>
<evidence type="ECO:0000256" key="3">
    <source>
        <dbReference type="ARBA" id="ARBA00022723"/>
    </source>
</evidence>
<dbReference type="SUPFAM" id="SSF50129">
    <property type="entry name" value="GroES-like"/>
    <property type="match status" value="1"/>
</dbReference>
<accession>A0A923LUM1</accession>
<dbReference type="InterPro" id="IPR020843">
    <property type="entry name" value="ER"/>
</dbReference>
<dbReference type="PROSITE" id="PS00065">
    <property type="entry name" value="D_2_HYDROXYACID_DH_1"/>
    <property type="match status" value="1"/>
</dbReference>
<dbReference type="EMBL" id="JACOPL010000002">
    <property type="protein sequence ID" value="MBC5724267.1"/>
    <property type="molecule type" value="Genomic_DNA"/>
</dbReference>
<dbReference type="InterPro" id="IPR013154">
    <property type="entry name" value="ADH-like_N"/>
</dbReference>